<dbReference type="AlphaFoldDB" id="E4UW24"/>
<organism evidence="2">
    <name type="scientific">Arthroderma gypseum (strain ATCC MYA-4604 / CBS 118893)</name>
    <name type="common">Microsporum gypseum</name>
    <dbReference type="NCBI Taxonomy" id="535722"/>
    <lineage>
        <taxon>Eukaryota</taxon>
        <taxon>Fungi</taxon>
        <taxon>Dikarya</taxon>
        <taxon>Ascomycota</taxon>
        <taxon>Pezizomycotina</taxon>
        <taxon>Eurotiomycetes</taxon>
        <taxon>Eurotiomycetidae</taxon>
        <taxon>Onygenales</taxon>
        <taxon>Arthrodermataceae</taxon>
        <taxon>Nannizzia</taxon>
    </lineage>
</organism>
<dbReference type="eggNOG" id="KOG1289">
    <property type="taxonomic scope" value="Eukaryota"/>
</dbReference>
<dbReference type="STRING" id="535722.E4UW24"/>
<evidence type="ECO:0000313" key="2">
    <source>
        <dbReference type="Proteomes" id="UP000002669"/>
    </source>
</evidence>
<evidence type="ECO:0000313" key="1">
    <source>
        <dbReference type="EMBL" id="EFR02472.1"/>
    </source>
</evidence>
<name>E4UW24_ARTGP</name>
<reference evidence="2" key="1">
    <citation type="journal article" date="2012" name="MBio">
        <title>Comparative genome analysis of Trichophyton rubrum and related dermatophytes reveals candidate genes involved in infection.</title>
        <authorList>
            <person name="Martinez D.A."/>
            <person name="Oliver B.G."/>
            <person name="Graeser Y."/>
            <person name="Goldberg J.M."/>
            <person name="Li W."/>
            <person name="Martinez-Rossi N.M."/>
            <person name="Monod M."/>
            <person name="Shelest E."/>
            <person name="Barton R.C."/>
            <person name="Birch E."/>
            <person name="Brakhage A.A."/>
            <person name="Chen Z."/>
            <person name="Gurr S.J."/>
            <person name="Heiman D."/>
            <person name="Heitman J."/>
            <person name="Kosti I."/>
            <person name="Rossi A."/>
            <person name="Saif S."/>
            <person name="Samalova M."/>
            <person name="Saunders C.W."/>
            <person name="Shea T."/>
            <person name="Summerbell R.C."/>
            <person name="Xu J."/>
            <person name="Young S."/>
            <person name="Zeng Q."/>
            <person name="Birren B.W."/>
            <person name="Cuomo C.A."/>
            <person name="White T.C."/>
        </authorList>
    </citation>
    <scope>NUCLEOTIDE SEQUENCE [LARGE SCALE GENOMIC DNA]</scope>
    <source>
        <strain evidence="2">ATCC MYA-4604 / CBS 118893</strain>
    </source>
</reference>
<protein>
    <submittedName>
        <fullName evidence="1">Uncharacterized protein</fullName>
    </submittedName>
</protein>
<dbReference type="VEuPathDB" id="FungiDB:MGYG_05465"/>
<keyword evidence="2" id="KW-1185">Reference proteome</keyword>
<proteinExistence type="predicted"/>
<sequence>MIFLALYLKQYASVSPLLVQQESFLFYRYTPLCHHLRILLKSFPAARHYHTSHLHLWFSSSLHLALLCDISITVAAPRTTWVFAWGEAAPMYHVGIRIDDSSGVPLNSLTLLTTVKMLSRPDNPREYQRFYGVGLVGLIVLAASYAIRIDISLYCKPSEVYKTKRHWGPDESTVPNVVALVQIAFELVQFNIPTTLPASPAAYL</sequence>
<dbReference type="GeneID" id="10028159"/>
<gene>
    <name evidence="1" type="ORF">MGYG_05465</name>
</gene>
<dbReference type="RefSeq" id="XP_003172883.1">
    <property type="nucleotide sequence ID" value="XM_003172835.1"/>
</dbReference>
<accession>E4UW24</accession>
<dbReference type="HOGENOM" id="CLU_1342949_0_0_1"/>
<dbReference type="Proteomes" id="UP000002669">
    <property type="component" value="Unassembled WGS sequence"/>
</dbReference>
<dbReference type="EMBL" id="DS989825">
    <property type="protein sequence ID" value="EFR02472.1"/>
    <property type="molecule type" value="Genomic_DNA"/>
</dbReference>
<dbReference type="InParanoid" id="E4UW24"/>